<keyword evidence="2" id="KW-1185">Reference proteome</keyword>
<dbReference type="EMBL" id="JBHRZF010000214">
    <property type="protein sequence ID" value="MFC3862756.1"/>
    <property type="molecule type" value="Genomic_DNA"/>
</dbReference>
<dbReference type="Proteomes" id="UP001595748">
    <property type="component" value="Unassembled WGS sequence"/>
</dbReference>
<reference evidence="2" key="1">
    <citation type="journal article" date="2019" name="Int. J. Syst. Evol. Microbiol.">
        <title>The Global Catalogue of Microorganisms (GCM) 10K type strain sequencing project: providing services to taxonomists for standard genome sequencing and annotation.</title>
        <authorList>
            <consortium name="The Broad Institute Genomics Platform"/>
            <consortium name="The Broad Institute Genome Sequencing Center for Infectious Disease"/>
            <person name="Wu L."/>
            <person name="Ma J."/>
        </authorList>
    </citation>
    <scope>NUCLEOTIDE SEQUENCE [LARGE SCALE GENOMIC DNA]</scope>
    <source>
        <strain evidence="2">CCTCC AB 2013263</strain>
    </source>
</reference>
<accession>A0ABV8AC01</accession>
<comment type="caution">
    <text evidence="1">The sequence shown here is derived from an EMBL/GenBank/DDBJ whole genome shotgun (WGS) entry which is preliminary data.</text>
</comment>
<evidence type="ECO:0000313" key="2">
    <source>
        <dbReference type="Proteomes" id="UP001595748"/>
    </source>
</evidence>
<protein>
    <submittedName>
        <fullName evidence="1">Uncharacterized protein</fullName>
    </submittedName>
</protein>
<proteinExistence type="predicted"/>
<organism evidence="1 2">
    <name type="scientific">Deinococcus antarcticus</name>
    <dbReference type="NCBI Taxonomy" id="1298767"/>
    <lineage>
        <taxon>Bacteria</taxon>
        <taxon>Thermotogati</taxon>
        <taxon>Deinococcota</taxon>
        <taxon>Deinococci</taxon>
        <taxon>Deinococcales</taxon>
        <taxon>Deinococcaceae</taxon>
        <taxon>Deinococcus</taxon>
    </lineage>
</organism>
<evidence type="ECO:0000313" key="1">
    <source>
        <dbReference type="EMBL" id="MFC3862756.1"/>
    </source>
</evidence>
<dbReference type="RefSeq" id="WP_380080693.1">
    <property type="nucleotide sequence ID" value="NZ_JBHRZF010000214.1"/>
</dbReference>
<sequence length="102" mass="12246">MSFYRKEGEVVEWVEGRTDHEWNYRDRLETLRIITNDAFYWYGQQYPEDIVVPQLDFLSGRVVRFGFSTPSTPFTYNYAYAKGKNMFNAGEVVQIYYLRSEK</sequence>
<gene>
    <name evidence="1" type="ORF">ACFOPQ_18490</name>
</gene>
<name>A0ABV8AC01_9DEIO</name>